<reference evidence="1" key="1">
    <citation type="submission" date="2019-11" db="UniProtKB">
        <authorList>
            <consortium name="WormBaseParasite"/>
        </authorList>
    </citation>
    <scope>IDENTIFICATION</scope>
</reference>
<evidence type="ECO:0000313" key="1">
    <source>
        <dbReference type="WBParaSite" id="MCU_006456-RA"/>
    </source>
</evidence>
<sequence length="72" mass="8104">VKYPRPSLKNTGTTYQALLTSNKAEPYVRHRPFGSTKPATPLIVNCSSFESFSGCLHIFLACHWNAERHRIG</sequence>
<protein>
    <submittedName>
        <fullName evidence="1">Ovule protein</fullName>
    </submittedName>
</protein>
<name>A0A5K3F8Z2_MESCO</name>
<organism evidence="1">
    <name type="scientific">Mesocestoides corti</name>
    <name type="common">Flatworm</name>
    <dbReference type="NCBI Taxonomy" id="53468"/>
    <lineage>
        <taxon>Eukaryota</taxon>
        <taxon>Metazoa</taxon>
        <taxon>Spiralia</taxon>
        <taxon>Lophotrochozoa</taxon>
        <taxon>Platyhelminthes</taxon>
        <taxon>Cestoda</taxon>
        <taxon>Eucestoda</taxon>
        <taxon>Cyclophyllidea</taxon>
        <taxon>Mesocestoididae</taxon>
        <taxon>Mesocestoides</taxon>
    </lineage>
</organism>
<proteinExistence type="predicted"/>
<dbReference type="AlphaFoldDB" id="A0A5K3F8Z2"/>
<dbReference type="WBParaSite" id="MCU_006456-RA">
    <property type="protein sequence ID" value="MCU_006456-RA"/>
    <property type="gene ID" value="MCU_006456"/>
</dbReference>
<accession>A0A5K3F8Z2</accession>